<comment type="caution">
    <text evidence="1">The sequence shown here is derived from an EMBL/GenBank/DDBJ whole genome shotgun (WGS) entry which is preliminary data.</text>
</comment>
<organism evidence="1 2">
    <name type="scientific">Serratia marcescens</name>
    <dbReference type="NCBI Taxonomy" id="615"/>
    <lineage>
        <taxon>Bacteria</taxon>
        <taxon>Pseudomonadati</taxon>
        <taxon>Pseudomonadota</taxon>
        <taxon>Gammaproteobacteria</taxon>
        <taxon>Enterobacterales</taxon>
        <taxon>Yersiniaceae</taxon>
        <taxon>Serratia</taxon>
    </lineage>
</organism>
<evidence type="ECO:0000313" key="2">
    <source>
        <dbReference type="Proteomes" id="UP000321126"/>
    </source>
</evidence>
<name>A0A5C7C2E0_SERMA</name>
<gene>
    <name evidence="1" type="ORF">FOT62_22060</name>
</gene>
<dbReference type="EMBL" id="VOUQ01000017">
    <property type="protein sequence ID" value="TXE27688.1"/>
    <property type="molecule type" value="Genomic_DNA"/>
</dbReference>
<dbReference type="RefSeq" id="WP_147882596.1">
    <property type="nucleotide sequence ID" value="NZ_JVEJ01000382.1"/>
</dbReference>
<sequence>MSNNVVCPARFDEWLKELCDPSPFSVTGNPGSDQQRIAQNVIQMYFFCDHYPGIKRYNTVSDILDCNNARGLYNMVKDAADWLIQTSRYQRKLVRPSPVKALLNTRVLSGETHLKVGFVISGVW</sequence>
<dbReference type="AlphaFoldDB" id="A0A5C7C2E0"/>
<accession>A0A5C7C2E0</accession>
<evidence type="ECO:0000313" key="1">
    <source>
        <dbReference type="EMBL" id="TXE27688.1"/>
    </source>
</evidence>
<proteinExistence type="predicted"/>
<dbReference type="Proteomes" id="UP000321126">
    <property type="component" value="Unassembled WGS sequence"/>
</dbReference>
<protein>
    <submittedName>
        <fullName evidence="1">Uncharacterized protein</fullName>
    </submittedName>
</protein>
<reference evidence="1 2" key="1">
    <citation type="submission" date="2019-07" db="EMBL/GenBank/DDBJ databases">
        <title>Serratia strains were isolated from fresh produce.</title>
        <authorList>
            <person name="Cho G.-S."/>
            <person name="Stein M."/>
            <person name="Lee W."/>
            <person name="Suh S.H."/>
            <person name="Franz C.M.A.P."/>
        </authorList>
    </citation>
    <scope>NUCLEOTIDE SEQUENCE [LARGE SCALE GENOMIC DNA]</scope>
    <source>
        <strain evidence="1 2">S16</strain>
    </source>
</reference>